<dbReference type="SUPFAM" id="SSF46934">
    <property type="entry name" value="UBA-like"/>
    <property type="match status" value="1"/>
</dbReference>
<dbReference type="EC" id="3.1.1.29" evidence="1"/>
<dbReference type="PANTHER" id="PTHR12649">
    <property type="entry name" value="PEPTIDYL-TRNA HYDROLASE 2"/>
    <property type="match status" value="1"/>
</dbReference>
<dbReference type="OrthoDB" id="1733656at2759"/>
<accession>A0A1D1V418</accession>
<dbReference type="Proteomes" id="UP000186922">
    <property type="component" value="Unassembled WGS sequence"/>
</dbReference>
<dbReference type="FunFam" id="3.40.1490.10:FF:000002">
    <property type="entry name" value="Peptidyl-tRNA hydrolase 2, mitochondrial"/>
    <property type="match status" value="1"/>
</dbReference>
<evidence type="ECO:0000256" key="1">
    <source>
        <dbReference type="ARBA" id="ARBA00013260"/>
    </source>
</evidence>
<dbReference type="AlphaFoldDB" id="A0A1D1V418"/>
<comment type="caution">
    <text evidence="6">The sequence shown here is derived from an EMBL/GenBank/DDBJ whole genome shotgun (WGS) entry which is preliminary data.</text>
</comment>
<name>A0A1D1V418_RAMVA</name>
<gene>
    <name evidence="6" type="primary">RvY_05191-1</name>
    <name evidence="6" type="synonym">RvY_05191.1</name>
    <name evidence="6" type="ORF">RvY_05191</name>
</gene>
<dbReference type="Gene3D" id="3.40.1490.10">
    <property type="entry name" value="Bit1"/>
    <property type="match status" value="1"/>
</dbReference>
<dbReference type="InterPro" id="IPR002833">
    <property type="entry name" value="PTH2"/>
</dbReference>
<dbReference type="GO" id="GO:0005829">
    <property type="term" value="C:cytosol"/>
    <property type="evidence" value="ECO:0007669"/>
    <property type="project" value="TreeGrafter"/>
</dbReference>
<comment type="catalytic activity">
    <reaction evidence="4">
        <text>an N-acyl-L-alpha-aminoacyl-tRNA + H2O = an N-acyl-L-amino acid + a tRNA + H(+)</text>
        <dbReference type="Rhea" id="RHEA:54448"/>
        <dbReference type="Rhea" id="RHEA-COMP:10123"/>
        <dbReference type="Rhea" id="RHEA-COMP:13883"/>
        <dbReference type="ChEBI" id="CHEBI:15377"/>
        <dbReference type="ChEBI" id="CHEBI:15378"/>
        <dbReference type="ChEBI" id="CHEBI:59874"/>
        <dbReference type="ChEBI" id="CHEBI:78442"/>
        <dbReference type="ChEBI" id="CHEBI:138191"/>
        <dbReference type="EC" id="3.1.1.29"/>
    </reaction>
</comment>
<evidence type="ECO:0000256" key="4">
    <source>
        <dbReference type="ARBA" id="ARBA00048707"/>
    </source>
</evidence>
<evidence type="ECO:0000256" key="3">
    <source>
        <dbReference type="ARBA" id="ARBA00038050"/>
    </source>
</evidence>
<reference evidence="6 7" key="1">
    <citation type="journal article" date="2016" name="Nat. Commun.">
        <title>Extremotolerant tardigrade genome and improved radiotolerance of human cultured cells by tardigrade-unique protein.</title>
        <authorList>
            <person name="Hashimoto T."/>
            <person name="Horikawa D.D."/>
            <person name="Saito Y."/>
            <person name="Kuwahara H."/>
            <person name="Kozuka-Hata H."/>
            <person name="Shin-I T."/>
            <person name="Minakuchi Y."/>
            <person name="Ohishi K."/>
            <person name="Motoyama A."/>
            <person name="Aizu T."/>
            <person name="Enomoto A."/>
            <person name="Kondo K."/>
            <person name="Tanaka S."/>
            <person name="Hara Y."/>
            <person name="Koshikawa S."/>
            <person name="Sagara H."/>
            <person name="Miura T."/>
            <person name="Yokobori S."/>
            <person name="Miyagawa K."/>
            <person name="Suzuki Y."/>
            <person name="Kubo T."/>
            <person name="Oyama M."/>
            <person name="Kohara Y."/>
            <person name="Fujiyama A."/>
            <person name="Arakawa K."/>
            <person name="Katayama T."/>
            <person name="Toyoda A."/>
            <person name="Kunieda T."/>
        </authorList>
    </citation>
    <scope>NUCLEOTIDE SEQUENCE [LARGE SCALE GENOMIC DNA]</scope>
    <source>
        <strain evidence="6 7">YOKOZUNA-1</strain>
    </source>
</reference>
<evidence type="ECO:0000313" key="7">
    <source>
        <dbReference type="Proteomes" id="UP000186922"/>
    </source>
</evidence>
<comment type="similarity">
    <text evidence="3">Belongs to the PTH2 family.</text>
</comment>
<protein>
    <recommendedName>
        <fullName evidence="1">peptidyl-tRNA hydrolase</fullName>
        <ecNumber evidence="1">3.1.1.29</ecNumber>
    </recommendedName>
</protein>
<dbReference type="PROSITE" id="PS50030">
    <property type="entry name" value="UBA"/>
    <property type="match status" value="1"/>
</dbReference>
<evidence type="ECO:0000313" key="6">
    <source>
        <dbReference type="EMBL" id="GAU93218.1"/>
    </source>
</evidence>
<organism evidence="6 7">
    <name type="scientific">Ramazzottius varieornatus</name>
    <name type="common">Water bear</name>
    <name type="synonym">Tardigrade</name>
    <dbReference type="NCBI Taxonomy" id="947166"/>
    <lineage>
        <taxon>Eukaryota</taxon>
        <taxon>Metazoa</taxon>
        <taxon>Ecdysozoa</taxon>
        <taxon>Tardigrada</taxon>
        <taxon>Eutardigrada</taxon>
        <taxon>Parachela</taxon>
        <taxon>Hypsibioidea</taxon>
        <taxon>Ramazzottiidae</taxon>
        <taxon>Ramazzottius</taxon>
    </lineage>
</organism>
<dbReference type="Pfam" id="PF22562">
    <property type="entry name" value="UBA_7"/>
    <property type="match status" value="1"/>
</dbReference>
<dbReference type="Pfam" id="PF01981">
    <property type="entry name" value="PTH2"/>
    <property type="match status" value="1"/>
</dbReference>
<dbReference type="SUPFAM" id="SSF102462">
    <property type="entry name" value="Peptidyl-tRNA hydrolase II"/>
    <property type="match status" value="1"/>
</dbReference>
<dbReference type="InterPro" id="IPR015940">
    <property type="entry name" value="UBA"/>
</dbReference>
<sequence length="206" mass="22094">MSAAQRGLYPTSDFVPKAECLRELTGMGFDQETCIQALFYTGNNNTDAAVSWVFDNQGMSPQVGGMLRAGNPAGDWGGIVADGECKMVIVVNSALKMSPGKIAAQSAHAAIGAYRMIWESDGSAGNEQKSWLRKWEMDGETTIVLSGDDAPHLESLEQRAKDRGLVVLIVSDAGRTEVASGAKTALCIFGEKDKVDSITRSLQVFR</sequence>
<dbReference type="NCBIfam" id="TIGR00283">
    <property type="entry name" value="arch_pth2"/>
    <property type="match status" value="1"/>
</dbReference>
<evidence type="ECO:0000256" key="2">
    <source>
        <dbReference type="ARBA" id="ARBA00022801"/>
    </source>
</evidence>
<dbReference type="InterPro" id="IPR023476">
    <property type="entry name" value="Pep_tRNA_hydro_II_dom_sf"/>
</dbReference>
<keyword evidence="2" id="KW-0378">Hydrolase</keyword>
<dbReference type="PANTHER" id="PTHR12649:SF29">
    <property type="entry name" value="AMINOACYL-TRNA HYDROLASE"/>
    <property type="match status" value="1"/>
</dbReference>
<proteinExistence type="inferred from homology"/>
<dbReference type="GO" id="GO:0004045">
    <property type="term" value="F:peptidyl-tRNA hydrolase activity"/>
    <property type="evidence" value="ECO:0007669"/>
    <property type="project" value="UniProtKB-EC"/>
</dbReference>
<evidence type="ECO:0000259" key="5">
    <source>
        <dbReference type="PROSITE" id="PS50030"/>
    </source>
</evidence>
<dbReference type="EMBL" id="BDGG01000002">
    <property type="protein sequence ID" value="GAU93218.1"/>
    <property type="molecule type" value="Genomic_DNA"/>
</dbReference>
<dbReference type="SMART" id="SM00165">
    <property type="entry name" value="UBA"/>
    <property type="match status" value="1"/>
</dbReference>
<dbReference type="CDD" id="cd14296">
    <property type="entry name" value="UBA1_scUBP14_like"/>
    <property type="match status" value="1"/>
</dbReference>
<dbReference type="InterPro" id="IPR009060">
    <property type="entry name" value="UBA-like_sf"/>
</dbReference>
<feature type="domain" description="UBA" evidence="5">
    <location>
        <begin position="15"/>
        <end position="56"/>
    </location>
</feature>
<dbReference type="STRING" id="947166.A0A1D1V418"/>
<keyword evidence="7" id="KW-1185">Reference proteome</keyword>
<dbReference type="Gene3D" id="1.10.8.10">
    <property type="entry name" value="DNA helicase RuvA subunit, C-terminal domain"/>
    <property type="match status" value="1"/>
</dbReference>